<organism evidence="1 2">
    <name type="scientific">Methanocalculus chunghsingensis</name>
    <dbReference type="NCBI Taxonomy" id="156457"/>
    <lineage>
        <taxon>Archaea</taxon>
        <taxon>Methanobacteriati</taxon>
        <taxon>Methanobacteriota</taxon>
        <taxon>Stenosarchaea group</taxon>
        <taxon>Methanomicrobia</taxon>
        <taxon>Methanomicrobiales</taxon>
        <taxon>Methanocalculaceae</taxon>
        <taxon>Methanocalculus</taxon>
    </lineage>
</organism>
<dbReference type="AlphaFoldDB" id="A0A8J7W8Z7"/>
<proteinExistence type="predicted"/>
<reference evidence="1" key="1">
    <citation type="submission" date="2014-12" db="EMBL/GenBank/DDBJ databases">
        <authorList>
            <person name="Huang H.-H."/>
            <person name="Chen S.-C."/>
            <person name="Lai M.-C."/>
        </authorList>
    </citation>
    <scope>NUCLEOTIDE SEQUENCE</scope>
    <source>
        <strain evidence="1">K1F9705b</strain>
    </source>
</reference>
<protein>
    <submittedName>
        <fullName evidence="1">Uncharacterized protein</fullName>
    </submittedName>
</protein>
<name>A0A8J7W8Z7_9EURY</name>
<evidence type="ECO:0000313" key="1">
    <source>
        <dbReference type="EMBL" id="MBR1369951.1"/>
    </source>
</evidence>
<keyword evidence="2" id="KW-1185">Reference proteome</keyword>
<comment type="caution">
    <text evidence="1">The sequence shown here is derived from an EMBL/GenBank/DDBJ whole genome shotgun (WGS) entry which is preliminary data.</text>
</comment>
<dbReference type="Proteomes" id="UP000730161">
    <property type="component" value="Unassembled WGS sequence"/>
</dbReference>
<gene>
    <name evidence="1" type="ORF">RJ53_10875</name>
</gene>
<sequence length="62" mass="6971">MAHLVGMVRIGKNCFGKGDDIVDVDRTFIRSNHKTIRKVCRVITVYCGIDVWKSPGAVFPCF</sequence>
<dbReference type="EMBL" id="JWHL01000026">
    <property type="protein sequence ID" value="MBR1369951.1"/>
    <property type="molecule type" value="Genomic_DNA"/>
</dbReference>
<evidence type="ECO:0000313" key="2">
    <source>
        <dbReference type="Proteomes" id="UP000730161"/>
    </source>
</evidence>
<accession>A0A8J7W8Z7</accession>